<gene>
    <name evidence="2" type="ORF">HO133_007368</name>
</gene>
<evidence type="ECO:0000313" key="3">
    <source>
        <dbReference type="Proteomes" id="UP000593566"/>
    </source>
</evidence>
<feature type="compositionally biased region" description="Basic and acidic residues" evidence="1">
    <location>
        <begin position="168"/>
        <end position="179"/>
    </location>
</feature>
<evidence type="ECO:0000256" key="1">
    <source>
        <dbReference type="SAM" id="MobiDB-lite"/>
    </source>
</evidence>
<comment type="caution">
    <text evidence="2">The sequence shown here is derived from an EMBL/GenBank/DDBJ whole genome shotgun (WGS) entry which is preliminary data.</text>
</comment>
<evidence type="ECO:0000313" key="2">
    <source>
        <dbReference type="EMBL" id="KAF6229252.1"/>
    </source>
</evidence>
<dbReference type="AlphaFoldDB" id="A0A8H6FIQ3"/>
<reference evidence="2 3" key="1">
    <citation type="journal article" date="2020" name="Genomics">
        <title>Complete, high-quality genomes from long-read metagenomic sequencing of two wolf lichen thalli reveals enigmatic genome architecture.</title>
        <authorList>
            <person name="McKenzie S.K."/>
            <person name="Walston R.F."/>
            <person name="Allen J.L."/>
        </authorList>
    </citation>
    <scope>NUCLEOTIDE SEQUENCE [LARGE SCALE GENOMIC DNA]</scope>
    <source>
        <strain evidence="2">WasteWater1</strain>
    </source>
</reference>
<dbReference type="EMBL" id="JACCJB010000003">
    <property type="protein sequence ID" value="KAF6229252.1"/>
    <property type="molecule type" value="Genomic_DNA"/>
</dbReference>
<dbReference type="Proteomes" id="UP000593566">
    <property type="component" value="Unassembled WGS sequence"/>
</dbReference>
<dbReference type="GeneID" id="59335767"/>
<organism evidence="2 3">
    <name type="scientific">Letharia lupina</name>
    <dbReference type="NCBI Taxonomy" id="560253"/>
    <lineage>
        <taxon>Eukaryota</taxon>
        <taxon>Fungi</taxon>
        <taxon>Dikarya</taxon>
        <taxon>Ascomycota</taxon>
        <taxon>Pezizomycotina</taxon>
        <taxon>Lecanoromycetes</taxon>
        <taxon>OSLEUM clade</taxon>
        <taxon>Lecanoromycetidae</taxon>
        <taxon>Lecanorales</taxon>
        <taxon>Lecanorineae</taxon>
        <taxon>Parmeliaceae</taxon>
        <taxon>Letharia</taxon>
    </lineage>
</organism>
<feature type="compositionally biased region" description="Acidic residues" evidence="1">
    <location>
        <begin position="149"/>
        <end position="164"/>
    </location>
</feature>
<proteinExistence type="predicted"/>
<protein>
    <submittedName>
        <fullName evidence="2">Uncharacterized protein</fullName>
    </submittedName>
</protein>
<keyword evidence="3" id="KW-1185">Reference proteome</keyword>
<dbReference type="RefSeq" id="XP_037156894.1">
    <property type="nucleotide sequence ID" value="XM_037298259.1"/>
</dbReference>
<sequence>MKFTKSKKETKKSPEEEYVERISTLTESELRDLHKDLKIDHYVNSTAAVINTASGVGLLSMRSTTRRYRTERMQIEAMEARMNEMGWTAHPNRYRDAVPIALGVAAGTTAGMSFGLINVEKNAKRTTDYVKKKDLFKTKELVETKEIDAETETEEAEVAEEVEVAESSPERTQTHEKTTEPVIVSHSIARKPVPAPAPTNTIAAPSQPENLNTAVEITHDTRVVSIEPTATEPPAPSVHACPAAEPKPTKKEALFSQVSVMNKKMRSFGFKRDGEEKETTVSVAEIACDARSPAMDAEAGAVVGHGVVEKLDGPPLYTAEAEECVG</sequence>
<name>A0A8H6FIQ3_9LECA</name>
<feature type="region of interest" description="Disordered" evidence="1">
    <location>
        <begin position="147"/>
        <end position="179"/>
    </location>
</feature>
<accession>A0A8H6FIQ3</accession>
<feature type="region of interest" description="Disordered" evidence="1">
    <location>
        <begin position="229"/>
        <end position="248"/>
    </location>
</feature>